<feature type="region of interest" description="2-C-methyl-D-erythritol 2,4-cyclodiphosphate synthase" evidence="13">
    <location>
        <begin position="246"/>
        <end position="399"/>
    </location>
</feature>
<organism evidence="15 16">
    <name type="scientific">Microbacterium candidum</name>
    <dbReference type="NCBI Taxonomy" id="3041922"/>
    <lineage>
        <taxon>Bacteria</taxon>
        <taxon>Bacillati</taxon>
        <taxon>Actinomycetota</taxon>
        <taxon>Actinomycetes</taxon>
        <taxon>Micrococcales</taxon>
        <taxon>Microbacteriaceae</taxon>
        <taxon>Microbacterium</taxon>
    </lineage>
</organism>
<comment type="pathway">
    <text evidence="5 13">Isoprenoid biosynthesis; isopentenyl diphosphate biosynthesis via DXP pathway; isopentenyl diphosphate from 1-deoxy-D-xylulose 5-phosphate: step 2/6.</text>
</comment>
<dbReference type="InterPro" id="IPR003526">
    <property type="entry name" value="MECDP_synthase"/>
</dbReference>
<protein>
    <recommendedName>
        <fullName evidence="13">Bifunctional enzyme IspD/IspF</fullName>
    </recommendedName>
    <domain>
        <recommendedName>
            <fullName evidence="13">2-C-methyl-D-erythritol 4-phosphate cytidylyltransferase</fullName>
            <ecNumber evidence="13">2.7.7.60</ecNumber>
        </recommendedName>
        <alternativeName>
            <fullName evidence="13">4-diphosphocytidyl-2C-methyl-D-erythritol synthase</fullName>
        </alternativeName>
        <alternativeName>
            <fullName evidence="13">MEP cytidylyltransferase</fullName>
            <shortName evidence="13">MCT</shortName>
        </alternativeName>
    </domain>
    <domain>
        <recommendedName>
            <fullName evidence="13">2-C-methyl-D-erythritol 2,4-cyclodiphosphate synthase</fullName>
            <shortName evidence="13">MECDP-synthase</shortName>
            <shortName evidence="13">MECPP-synthase</shortName>
            <shortName evidence="13">MECPS</shortName>
            <ecNumber evidence="13">4.6.1.12</ecNumber>
        </recommendedName>
    </domain>
</protein>
<dbReference type="SUPFAM" id="SSF69765">
    <property type="entry name" value="IpsF-like"/>
    <property type="match status" value="1"/>
</dbReference>
<feature type="region of interest" description="2-C-methyl-D-erythritol 4-phosphate cytidylyltransferase" evidence="13">
    <location>
        <begin position="1"/>
        <end position="245"/>
    </location>
</feature>
<evidence type="ECO:0000256" key="5">
    <source>
        <dbReference type="ARBA" id="ARBA00004787"/>
    </source>
</evidence>
<evidence type="ECO:0000259" key="14">
    <source>
        <dbReference type="Pfam" id="PF02542"/>
    </source>
</evidence>
<comment type="similarity">
    <text evidence="13">In the C-terminal section; belongs to the IspF family.</text>
</comment>
<feature type="site" description="Transition state stabilizer" evidence="13">
    <location>
        <position position="21"/>
    </location>
</feature>
<sequence>MSIIPVPRVAVIVVAAGSGTRLGAEAPKAFVGIDGHSILRHCLRGVFAGPAAQVVIVAPAGREGDALTDAETVGPRELVTVVTGGATRQASVAAGLSAVWADVEVVLVHDAARALTPPDVFARVIDAVDATGWGILPVLPVVDTIKRVDGVEVVAGVDRSELAAAQTPQGFRREVLDAAYASAPAEFTDDAALVAASGHRIGTVAGSERSFKITTAADLERARLLVAGVPDAAPSPLGAPATAAPRVGVGTDVHAYGGDGPLWLGGLEWPGELALSGHSDGDAIAHAIVDALLSAAGLGDIGTHFGTDHPEYAGAHADVFLARTRALLGEAGWRIGNVAVQVQANRPRFSVRRAESERALSAALGGAPVAVSATTTDGLGFPGRGEGVSVFAVALVVPA</sequence>
<dbReference type="InterPro" id="IPR001228">
    <property type="entry name" value="IspD"/>
</dbReference>
<feature type="binding site" evidence="13">
    <location>
        <begin position="278"/>
        <end position="279"/>
    </location>
    <ligand>
        <name>4-CDP-2-C-methyl-D-erythritol 2-phosphate</name>
        <dbReference type="ChEBI" id="CHEBI:57919"/>
    </ligand>
</feature>
<comment type="function">
    <text evidence="13">Bifunctional enzyme that catalyzes the formation of 4-diphosphocytidyl-2-C-methyl-D-erythritol from CTP and 2-C-methyl-D-erythritol 4-phosphate (MEP) (IspD), and catalyzes the conversion of 4-diphosphocytidyl-2-C-methyl-D-erythritol 2-phosphate (CDP-ME2P) to 2-C-methyl-D-erythritol 2,4-cyclodiphosphate (ME-CPP) with a corresponding release of cytidine 5-monophosphate (CMP) (IspF).</text>
</comment>
<comment type="similarity">
    <text evidence="13">In the N-terminal section; belongs to the IspD/TarI cytidylyltransferase family. IspD subfamily.</text>
</comment>
<dbReference type="InterPro" id="IPR034683">
    <property type="entry name" value="IspD/TarI"/>
</dbReference>
<dbReference type="PROSITE" id="PS01295">
    <property type="entry name" value="ISPD"/>
    <property type="match status" value="1"/>
</dbReference>
<evidence type="ECO:0000313" key="16">
    <source>
        <dbReference type="Proteomes" id="UP001235064"/>
    </source>
</evidence>
<feature type="binding site" evidence="13">
    <location>
        <begin position="252"/>
        <end position="254"/>
    </location>
    <ligand>
        <name>4-CDP-2-C-methyl-D-erythritol 2-phosphate</name>
        <dbReference type="ChEBI" id="CHEBI:57919"/>
    </ligand>
</feature>
<evidence type="ECO:0000313" key="15">
    <source>
        <dbReference type="EMBL" id="MDL9981077.1"/>
    </source>
</evidence>
<dbReference type="CDD" id="cd02516">
    <property type="entry name" value="CDP-ME_synthetase"/>
    <property type="match status" value="1"/>
</dbReference>
<evidence type="ECO:0000256" key="1">
    <source>
        <dbReference type="ARBA" id="ARBA00000200"/>
    </source>
</evidence>
<comment type="pathway">
    <text evidence="4 13">Isoprenoid biosynthesis; isopentenyl diphosphate biosynthesis via DXP pathway; isopentenyl diphosphate from 1-deoxy-D-xylulose 5-phosphate: step 4/6.</text>
</comment>
<feature type="binding site" evidence="13">
    <location>
        <begin position="300"/>
        <end position="302"/>
    </location>
    <ligand>
        <name>4-CDP-2-C-methyl-D-erythritol 2-phosphate</name>
        <dbReference type="ChEBI" id="CHEBI:57919"/>
    </ligand>
</feature>
<comment type="caution">
    <text evidence="13">Lacks conserved residue(s) required for the propagation of feature annotation.</text>
</comment>
<feature type="binding site" evidence="13">
    <location>
        <position position="384"/>
    </location>
    <ligand>
        <name>4-CDP-2-C-methyl-D-erythritol 2-phosphate</name>
        <dbReference type="ChEBI" id="CHEBI:57919"/>
    </ligand>
</feature>
<dbReference type="NCBIfam" id="TIGR00151">
    <property type="entry name" value="ispF"/>
    <property type="match status" value="1"/>
</dbReference>
<dbReference type="Gene3D" id="3.30.1330.50">
    <property type="entry name" value="2-C-methyl-D-erythritol 2,4-cyclodiphosphate synthase"/>
    <property type="match status" value="1"/>
</dbReference>
<evidence type="ECO:0000256" key="7">
    <source>
        <dbReference type="ARBA" id="ARBA00022679"/>
    </source>
</evidence>
<dbReference type="Pfam" id="PF02542">
    <property type="entry name" value="YgbB"/>
    <property type="match status" value="1"/>
</dbReference>
<dbReference type="InterPro" id="IPR018294">
    <property type="entry name" value="ISPD_synthase_CS"/>
</dbReference>
<comment type="catalytic activity">
    <reaction evidence="2 13">
        <text>2-C-methyl-D-erythritol 4-phosphate + CTP + H(+) = 4-CDP-2-C-methyl-D-erythritol + diphosphate</text>
        <dbReference type="Rhea" id="RHEA:13429"/>
        <dbReference type="ChEBI" id="CHEBI:15378"/>
        <dbReference type="ChEBI" id="CHEBI:33019"/>
        <dbReference type="ChEBI" id="CHEBI:37563"/>
        <dbReference type="ChEBI" id="CHEBI:57823"/>
        <dbReference type="ChEBI" id="CHEBI:58262"/>
        <dbReference type="EC" id="2.7.7.60"/>
    </reaction>
</comment>
<keyword evidence="7 13" id="KW-0808">Transferase</keyword>
<feature type="binding site" evidence="13">
    <location>
        <begin position="374"/>
        <end position="377"/>
    </location>
    <ligand>
        <name>4-CDP-2-C-methyl-D-erythritol 2-phosphate</name>
        <dbReference type="ChEBI" id="CHEBI:57919"/>
    </ligand>
</feature>
<feature type="binding site" evidence="13">
    <location>
        <position position="381"/>
    </location>
    <ligand>
        <name>4-CDP-2-C-methyl-D-erythritol 2-phosphate</name>
        <dbReference type="ChEBI" id="CHEBI:57919"/>
    </ligand>
</feature>
<dbReference type="PROSITE" id="PS01350">
    <property type="entry name" value="ISPF"/>
    <property type="match status" value="1"/>
</dbReference>
<keyword evidence="16" id="KW-1185">Reference proteome</keyword>
<dbReference type="NCBIfam" id="TIGR00453">
    <property type="entry name" value="ispD"/>
    <property type="match status" value="1"/>
</dbReference>
<evidence type="ECO:0000256" key="4">
    <source>
        <dbReference type="ARBA" id="ARBA00004709"/>
    </source>
</evidence>
<feature type="binding site" evidence="13">
    <location>
        <position position="252"/>
    </location>
    <ligand>
        <name>a divalent metal cation</name>
        <dbReference type="ChEBI" id="CHEBI:60240"/>
    </ligand>
</feature>
<dbReference type="PANTHER" id="PTHR32125">
    <property type="entry name" value="2-C-METHYL-D-ERYTHRITOL 4-PHOSPHATE CYTIDYLYLTRANSFERASE, CHLOROPLASTIC"/>
    <property type="match status" value="1"/>
</dbReference>
<dbReference type="PANTHER" id="PTHR32125:SF4">
    <property type="entry name" value="2-C-METHYL-D-ERYTHRITOL 4-PHOSPHATE CYTIDYLYLTRANSFERASE, CHLOROPLASTIC"/>
    <property type="match status" value="1"/>
</dbReference>
<evidence type="ECO:0000256" key="8">
    <source>
        <dbReference type="ARBA" id="ARBA00022695"/>
    </source>
</evidence>
<keyword evidence="9 13" id="KW-0479">Metal-binding</keyword>
<evidence type="ECO:0000256" key="3">
    <source>
        <dbReference type="ARBA" id="ARBA00001968"/>
    </source>
</evidence>
<comment type="caution">
    <text evidence="15">The sequence shown here is derived from an EMBL/GenBank/DDBJ whole genome shotgun (WGS) entry which is preliminary data.</text>
</comment>
<dbReference type="SUPFAM" id="SSF53448">
    <property type="entry name" value="Nucleotide-diphospho-sugar transferases"/>
    <property type="match status" value="1"/>
</dbReference>
<dbReference type="InterPro" id="IPR020555">
    <property type="entry name" value="MECDP_synthase_CS"/>
</dbReference>
<keyword evidence="12 13" id="KW-0511">Multifunctional enzyme</keyword>
<dbReference type="HAMAP" id="MF_00108">
    <property type="entry name" value="IspD"/>
    <property type="match status" value="1"/>
</dbReference>
<feature type="binding site" evidence="13">
    <location>
        <position position="286"/>
    </location>
    <ligand>
        <name>a divalent metal cation</name>
        <dbReference type="ChEBI" id="CHEBI:60240"/>
    </ligand>
</feature>
<feature type="domain" description="2-C-methyl-D-erythritol 2,4-cyclodiphosphate synthase" evidence="14">
    <location>
        <begin position="246"/>
        <end position="396"/>
    </location>
</feature>
<name>A0ABT7N312_9MICO</name>
<feature type="site" description="Transition state stabilizer" evidence="13">
    <location>
        <position position="278"/>
    </location>
</feature>
<dbReference type="InterPro" id="IPR026596">
    <property type="entry name" value="IspD/F"/>
</dbReference>
<evidence type="ECO:0000256" key="11">
    <source>
        <dbReference type="ARBA" id="ARBA00023239"/>
    </source>
</evidence>
<dbReference type="GO" id="GO:0050518">
    <property type="term" value="F:2-C-methyl-D-erythritol 4-phosphate cytidylyltransferase activity"/>
    <property type="evidence" value="ECO:0007669"/>
    <property type="project" value="UniProtKB-EC"/>
</dbReference>
<comment type="catalytic activity">
    <reaction evidence="1 13">
        <text>4-CDP-2-C-methyl-D-erythritol 2-phosphate = 2-C-methyl-D-erythritol 2,4-cyclic diphosphate + CMP</text>
        <dbReference type="Rhea" id="RHEA:23864"/>
        <dbReference type="ChEBI" id="CHEBI:57919"/>
        <dbReference type="ChEBI" id="CHEBI:58483"/>
        <dbReference type="ChEBI" id="CHEBI:60377"/>
        <dbReference type="EC" id="4.6.1.12"/>
    </reaction>
</comment>
<dbReference type="InterPro" id="IPR029044">
    <property type="entry name" value="Nucleotide-diphossugar_trans"/>
</dbReference>
<dbReference type="Gene3D" id="3.90.550.10">
    <property type="entry name" value="Spore Coat Polysaccharide Biosynthesis Protein SpsA, Chain A"/>
    <property type="match status" value="1"/>
</dbReference>
<keyword evidence="10 13" id="KW-0414">Isoprene biosynthesis</keyword>
<comment type="cofactor">
    <cofactor evidence="3 13">
        <name>a divalent metal cation</name>
        <dbReference type="ChEBI" id="CHEBI:60240"/>
    </cofactor>
</comment>
<dbReference type="InterPro" id="IPR036571">
    <property type="entry name" value="MECDP_synthase_sf"/>
</dbReference>
<accession>A0ABT7N312</accession>
<dbReference type="Pfam" id="PF01128">
    <property type="entry name" value="IspD"/>
    <property type="match status" value="1"/>
</dbReference>
<evidence type="ECO:0000256" key="10">
    <source>
        <dbReference type="ARBA" id="ARBA00023229"/>
    </source>
</evidence>
<feature type="binding site" evidence="13">
    <location>
        <position position="254"/>
    </location>
    <ligand>
        <name>a divalent metal cation</name>
        <dbReference type="ChEBI" id="CHEBI:60240"/>
    </ligand>
</feature>
<dbReference type="EC" id="2.7.7.60" evidence="13"/>
<feature type="site" description="Positions MEP for the nucleophilic attack" evidence="13">
    <location>
        <position position="159"/>
    </location>
</feature>
<keyword evidence="8 13" id="KW-0548">Nucleotidyltransferase</keyword>
<dbReference type="HAMAP" id="MF_01520">
    <property type="entry name" value="IspDF"/>
    <property type="match status" value="1"/>
</dbReference>
<proteinExistence type="inferred from homology"/>
<dbReference type="InterPro" id="IPR050088">
    <property type="entry name" value="IspD/TarI_cytidylyltransf_bact"/>
</dbReference>
<feature type="site" description="Positions MEP for the nucleophilic attack" evidence="13">
    <location>
        <position position="212"/>
    </location>
</feature>
<keyword evidence="11 13" id="KW-0456">Lyase</keyword>
<evidence type="ECO:0000256" key="13">
    <source>
        <dbReference type="HAMAP-Rule" id="MF_01520"/>
    </source>
</evidence>
<gene>
    <name evidence="15" type="primary">ispD</name>
    <name evidence="13" type="synonym">ispDF</name>
    <name evidence="15" type="ORF">QSV35_17220</name>
</gene>
<reference evidence="15 16" key="1">
    <citation type="submission" date="2023-06" db="EMBL/GenBank/DDBJ databases">
        <title>Microbacterium sp. nov., isolated from a waste landfill.</title>
        <authorList>
            <person name="Wen W."/>
        </authorList>
    </citation>
    <scope>NUCLEOTIDE SEQUENCE [LARGE SCALE GENOMIC DNA]</scope>
    <source>
        <strain evidence="15 16">ASV49</strain>
    </source>
</reference>
<dbReference type="Proteomes" id="UP001235064">
    <property type="component" value="Unassembled WGS sequence"/>
</dbReference>
<dbReference type="HAMAP" id="MF_00107">
    <property type="entry name" value="IspF"/>
    <property type="match status" value="1"/>
</dbReference>
<dbReference type="EC" id="4.6.1.12" evidence="13"/>
<feature type="site" description="Transition state stabilizer" evidence="13">
    <location>
        <position position="375"/>
    </location>
</feature>
<evidence type="ECO:0000256" key="2">
    <source>
        <dbReference type="ARBA" id="ARBA00001282"/>
    </source>
</evidence>
<comment type="similarity">
    <text evidence="6">Belongs to the IspD/TarI cytidylyltransferase family. IspD subfamily.</text>
</comment>
<evidence type="ECO:0000256" key="9">
    <source>
        <dbReference type="ARBA" id="ARBA00022723"/>
    </source>
</evidence>
<evidence type="ECO:0000256" key="6">
    <source>
        <dbReference type="ARBA" id="ARBA00009789"/>
    </source>
</evidence>
<evidence type="ECO:0000256" key="12">
    <source>
        <dbReference type="ARBA" id="ARBA00023268"/>
    </source>
</evidence>
<feature type="site" description="Transition state stabilizer" evidence="13">
    <location>
        <position position="28"/>
    </location>
</feature>
<dbReference type="RefSeq" id="WP_286290067.1">
    <property type="nucleotide sequence ID" value="NZ_JASXSZ010000006.1"/>
</dbReference>
<dbReference type="EMBL" id="JASXSZ010000006">
    <property type="protein sequence ID" value="MDL9981077.1"/>
    <property type="molecule type" value="Genomic_DNA"/>
</dbReference>
<dbReference type="CDD" id="cd00554">
    <property type="entry name" value="MECDP_synthase"/>
    <property type="match status" value="1"/>
</dbReference>